<dbReference type="InterPro" id="IPR012914">
    <property type="entry name" value="PucR_dom"/>
</dbReference>
<protein>
    <submittedName>
        <fullName evidence="6">Purine catabolism regulatory protein</fullName>
    </submittedName>
</protein>
<evidence type="ECO:0000259" key="5">
    <source>
        <dbReference type="Pfam" id="PF17853"/>
    </source>
</evidence>
<dbReference type="InterPro" id="IPR041522">
    <property type="entry name" value="CdaR_GGDEF"/>
</dbReference>
<evidence type="ECO:0000256" key="1">
    <source>
        <dbReference type="ARBA" id="ARBA00006754"/>
    </source>
</evidence>
<feature type="domain" description="CdaR GGDEF-like" evidence="5">
    <location>
        <begin position="303"/>
        <end position="435"/>
    </location>
</feature>
<sequence length="555" mass="63860">MLTVADVVQLDVMEGAKVLAAKERLSQRRVDWVSVIEIPVENFIRKNELVLSSAIGSGHDPALFCQFTRDVIQSGASALAVATGHYLRRVPEEAIQLAEEAKMPLIEVPWERRFSDIVQQVATELNRKQDQIARLSKDVQQHLLQLLLRGANLSEISAATEERWSQPSIIVGLNGEILGQSPRSKILSRLWAEYTEKHPPVLVRRLSDQRNPIHTEWRWFRLDDHNCLEMPIRTASKLQGYLLSLLPRGVDVEEFAHAEGLIVLEHAATTAALWFLQNQAVRETELKFRHDFVWSLAKGEFHSREMPRSRARTLGFDIDRSYLCLAGRLEKAGPPRPDPEVPDQLVTRLEQEIRRTSRQMERLLMAASQGVEWVVYLETPPEQAVESAHEFLDRLEAGLLPGADGWRLSWGIAENRTGHFTFENGYQDARTALEIGRKQKGPGHRSFFKETGLYRALRHLGNQPEMQEITWKTMEQLFNYSKQRGIDLIQTLKVYIRHQCNVSQTARELNLHRQSLLYRLRKIEFLTGLTLLNPDDLFLLHLSLKIWENEINERP</sequence>
<dbReference type="InterPro" id="IPR042070">
    <property type="entry name" value="PucR_C-HTH_sf"/>
</dbReference>
<accession>A0A1G6MYL6</accession>
<gene>
    <name evidence="6" type="ORF">SAMN04488112_11154</name>
</gene>
<dbReference type="InterPro" id="IPR025736">
    <property type="entry name" value="PucR_C-HTH_dom"/>
</dbReference>
<evidence type="ECO:0000313" key="6">
    <source>
        <dbReference type="EMBL" id="SDC60649.1"/>
    </source>
</evidence>
<dbReference type="InterPro" id="IPR009057">
    <property type="entry name" value="Homeodomain-like_sf"/>
</dbReference>
<dbReference type="Gene3D" id="1.10.10.2840">
    <property type="entry name" value="PucR C-terminal helix-turn-helix domain"/>
    <property type="match status" value="1"/>
</dbReference>
<dbReference type="STRING" id="1236220.SAMN04488112_11154"/>
<dbReference type="InterPro" id="IPR051448">
    <property type="entry name" value="CdaR-like_regulators"/>
</dbReference>
<keyword evidence="2" id="KW-0175">Coiled coil</keyword>
<keyword evidence="7" id="KW-1185">Reference proteome</keyword>
<comment type="similarity">
    <text evidence="1">Belongs to the CdaR family.</text>
</comment>
<dbReference type="SUPFAM" id="SSF46689">
    <property type="entry name" value="Homeodomain-like"/>
    <property type="match status" value="1"/>
</dbReference>
<proteinExistence type="inferred from homology"/>
<name>A0A1G6MYL6_9BACL</name>
<dbReference type="Pfam" id="PF17853">
    <property type="entry name" value="GGDEF_2"/>
    <property type="match status" value="1"/>
</dbReference>
<evidence type="ECO:0000256" key="2">
    <source>
        <dbReference type="SAM" id="Coils"/>
    </source>
</evidence>
<feature type="coiled-coil region" evidence="2">
    <location>
        <begin position="118"/>
        <end position="145"/>
    </location>
</feature>
<dbReference type="RefSeq" id="WP_091570197.1">
    <property type="nucleotide sequence ID" value="NZ_FMZA01000011.1"/>
</dbReference>
<dbReference type="PANTHER" id="PTHR33744:SF1">
    <property type="entry name" value="DNA-BINDING TRANSCRIPTIONAL ACTIVATOR ADER"/>
    <property type="match status" value="1"/>
</dbReference>
<dbReference type="EMBL" id="FMZA01000011">
    <property type="protein sequence ID" value="SDC60649.1"/>
    <property type="molecule type" value="Genomic_DNA"/>
</dbReference>
<organism evidence="6 7">
    <name type="scientific">Melghirimyces thermohalophilus</name>
    <dbReference type="NCBI Taxonomy" id="1236220"/>
    <lineage>
        <taxon>Bacteria</taxon>
        <taxon>Bacillati</taxon>
        <taxon>Bacillota</taxon>
        <taxon>Bacilli</taxon>
        <taxon>Bacillales</taxon>
        <taxon>Thermoactinomycetaceae</taxon>
        <taxon>Melghirimyces</taxon>
    </lineage>
</organism>
<dbReference type="Pfam" id="PF07905">
    <property type="entry name" value="PucR"/>
    <property type="match status" value="1"/>
</dbReference>
<dbReference type="AlphaFoldDB" id="A0A1G6MYL6"/>
<evidence type="ECO:0000259" key="3">
    <source>
        <dbReference type="Pfam" id="PF07905"/>
    </source>
</evidence>
<feature type="domain" description="PucR C-terminal helix-turn-helix" evidence="4">
    <location>
        <begin position="488"/>
        <end position="546"/>
    </location>
</feature>
<dbReference type="Proteomes" id="UP000199387">
    <property type="component" value="Unassembled WGS sequence"/>
</dbReference>
<evidence type="ECO:0000259" key="4">
    <source>
        <dbReference type="Pfam" id="PF13556"/>
    </source>
</evidence>
<dbReference type="PANTHER" id="PTHR33744">
    <property type="entry name" value="CARBOHYDRATE DIACID REGULATOR"/>
    <property type="match status" value="1"/>
</dbReference>
<feature type="domain" description="Purine catabolism PurC-like" evidence="3">
    <location>
        <begin position="6"/>
        <end position="125"/>
    </location>
</feature>
<dbReference type="OrthoDB" id="142218at2"/>
<evidence type="ECO:0000313" key="7">
    <source>
        <dbReference type="Proteomes" id="UP000199387"/>
    </source>
</evidence>
<reference evidence="6 7" key="1">
    <citation type="submission" date="2016-10" db="EMBL/GenBank/DDBJ databases">
        <authorList>
            <person name="de Groot N.N."/>
        </authorList>
    </citation>
    <scope>NUCLEOTIDE SEQUENCE [LARGE SCALE GENOMIC DNA]</scope>
    <source>
        <strain evidence="6 7">DSM 45514</strain>
    </source>
</reference>
<dbReference type="Pfam" id="PF13556">
    <property type="entry name" value="HTH_30"/>
    <property type="match status" value="1"/>
</dbReference>